<keyword evidence="6 14" id="KW-0812">Transmembrane</keyword>
<dbReference type="EC" id="3.1.4.12" evidence="5"/>
<evidence type="ECO:0000259" key="16">
    <source>
        <dbReference type="Pfam" id="PF03372"/>
    </source>
</evidence>
<proteinExistence type="inferred from homology"/>
<evidence type="ECO:0000256" key="12">
    <source>
        <dbReference type="ARBA" id="ARBA00023098"/>
    </source>
</evidence>
<evidence type="ECO:0000256" key="13">
    <source>
        <dbReference type="ARBA" id="ARBA00023136"/>
    </source>
</evidence>
<evidence type="ECO:0000256" key="14">
    <source>
        <dbReference type="SAM" id="Phobius"/>
    </source>
</evidence>
<dbReference type="InterPro" id="IPR038772">
    <property type="entry name" value="Sph/SMPD2-like"/>
</dbReference>
<feature type="transmembrane region" description="Helical" evidence="14">
    <location>
        <begin position="204"/>
        <end position="226"/>
    </location>
</feature>
<comment type="subcellular location">
    <subcellularLocation>
        <location evidence="1">Membrane</location>
        <topology evidence="1">Multi-pass membrane protein</topology>
    </subcellularLocation>
</comment>
<name>A0A6J8CIM2_MYTCO</name>
<evidence type="ECO:0000256" key="10">
    <source>
        <dbReference type="ARBA" id="ARBA00022919"/>
    </source>
</evidence>
<feature type="chain" id="PRO_5026789694" description="sphingomyelin phosphodiesterase" evidence="15">
    <location>
        <begin position="19"/>
        <end position="606"/>
    </location>
</feature>
<keyword evidence="18" id="KW-1185">Reference proteome</keyword>
<accession>A0A6J8CIM2</accession>
<evidence type="ECO:0000256" key="3">
    <source>
        <dbReference type="ARBA" id="ARBA00004991"/>
    </source>
</evidence>
<evidence type="ECO:0000256" key="11">
    <source>
        <dbReference type="ARBA" id="ARBA00022989"/>
    </source>
</evidence>
<evidence type="ECO:0000256" key="15">
    <source>
        <dbReference type="SAM" id="SignalP"/>
    </source>
</evidence>
<dbReference type="PROSITE" id="PS51257">
    <property type="entry name" value="PROKAR_LIPOPROTEIN"/>
    <property type="match status" value="1"/>
</dbReference>
<feature type="signal peptide" evidence="15">
    <location>
        <begin position="1"/>
        <end position="18"/>
    </location>
</feature>
<reference evidence="17 18" key="1">
    <citation type="submission" date="2020-06" db="EMBL/GenBank/DDBJ databases">
        <authorList>
            <person name="Li R."/>
            <person name="Bekaert M."/>
        </authorList>
    </citation>
    <scope>NUCLEOTIDE SEQUENCE [LARGE SCALE GENOMIC DNA]</scope>
    <source>
        <strain evidence="18">wild</strain>
    </source>
</reference>
<evidence type="ECO:0000256" key="4">
    <source>
        <dbReference type="ARBA" id="ARBA00006335"/>
    </source>
</evidence>
<gene>
    <name evidence="17" type="ORF">MCOR_30517</name>
</gene>
<evidence type="ECO:0000313" key="17">
    <source>
        <dbReference type="EMBL" id="CAC5395895.1"/>
    </source>
</evidence>
<evidence type="ECO:0000256" key="7">
    <source>
        <dbReference type="ARBA" id="ARBA00022723"/>
    </source>
</evidence>
<comment type="pathway">
    <text evidence="3">Sphingolipid metabolism.</text>
</comment>
<comment type="similarity">
    <text evidence="4">Belongs to the neutral sphingomyelinase family.</text>
</comment>
<dbReference type="InterPro" id="IPR036691">
    <property type="entry name" value="Endo/exonu/phosph_ase_sf"/>
</dbReference>
<protein>
    <recommendedName>
        <fullName evidence="5">sphingomyelin phosphodiesterase</fullName>
        <ecNumber evidence="5">3.1.4.12</ecNumber>
    </recommendedName>
</protein>
<organism evidence="17 18">
    <name type="scientific">Mytilus coruscus</name>
    <name type="common">Sea mussel</name>
    <dbReference type="NCBI Taxonomy" id="42192"/>
    <lineage>
        <taxon>Eukaryota</taxon>
        <taxon>Metazoa</taxon>
        <taxon>Spiralia</taxon>
        <taxon>Lophotrochozoa</taxon>
        <taxon>Mollusca</taxon>
        <taxon>Bivalvia</taxon>
        <taxon>Autobranchia</taxon>
        <taxon>Pteriomorphia</taxon>
        <taxon>Mytilida</taxon>
        <taxon>Mytiloidea</taxon>
        <taxon>Mytilidae</taxon>
        <taxon>Mytilinae</taxon>
        <taxon>Mytilus</taxon>
    </lineage>
</organism>
<dbReference type="SUPFAM" id="SSF56219">
    <property type="entry name" value="DNase I-like"/>
    <property type="match status" value="2"/>
</dbReference>
<dbReference type="GO" id="GO:0046872">
    <property type="term" value="F:metal ion binding"/>
    <property type="evidence" value="ECO:0007669"/>
    <property type="project" value="UniProtKB-KW"/>
</dbReference>
<evidence type="ECO:0000256" key="1">
    <source>
        <dbReference type="ARBA" id="ARBA00004141"/>
    </source>
</evidence>
<evidence type="ECO:0000256" key="6">
    <source>
        <dbReference type="ARBA" id="ARBA00022692"/>
    </source>
</evidence>
<feature type="transmembrane region" description="Helical" evidence="14">
    <location>
        <begin position="526"/>
        <end position="544"/>
    </location>
</feature>
<sequence length="606" mass="68336">MLLKVLTLNCWGVPVAVACKLRNERMIAIGDELSKGEYDIILFQEIWDKADYELLKKKMSPSLKYSHYFYSGAIGSGLCLFSKLPILESFYHNFSLNGYAHKIHHGDWFGGKGLGMCRLKFNDIRINLYCTHLHAEYDFQDDEYAAHRVSQAFDMSQFIKLTSTQDNCDLVIVGGDFNVKPESLGCQIIQSNGQLLDSWITKVLWIYLFLVGVLPYIGGVPVAVACKLRNERMIAIGDELSKGEYDIILFQEIWDKADYELLKKKMSPSLKYSHYFYSGAIGSGLCLFSKLPILESFYHNFSLNGYAHKIHHGDWFGGKGLGMCRLKYNDIRINLYCTHLHAEYDFQDDEYAAHRVSQAFDMSQFIKLTSTPDNCDLVIVGGDFNVKPESLGCQIIQSNGQLLDSWITKKSTKSPGNGHTCDLPSNPFTGQKALKFDPDGKRIDYILYRCNKGTSITLEECNVTMGTIPDRKYPYSDHEGVAAIFNVEKTESSDGTEAIGASTIEGNINNCLTAIEKGLKKASSDCTFYTILAIMSVFLLYIISAVEVPYGLGLVRGFVLVLLTLTFGYAIWNRLILNKMEENGLINSKKDMENYLVFLQTEMKTS</sequence>
<keyword evidence="8 17" id="KW-0378">Hydrolase</keyword>
<evidence type="ECO:0000256" key="2">
    <source>
        <dbReference type="ARBA" id="ARBA00004760"/>
    </source>
</evidence>
<dbReference type="Pfam" id="PF03372">
    <property type="entry name" value="Exo_endo_phos"/>
    <property type="match status" value="2"/>
</dbReference>
<keyword evidence="13 14" id="KW-0472">Membrane</keyword>
<dbReference type="GO" id="GO:0004767">
    <property type="term" value="F:sphingomyelin phosphodiesterase activity"/>
    <property type="evidence" value="ECO:0007669"/>
    <property type="project" value="UniProtKB-EC"/>
</dbReference>
<dbReference type="InterPro" id="IPR005135">
    <property type="entry name" value="Endo/exonuclease/phosphatase"/>
</dbReference>
<evidence type="ECO:0000256" key="8">
    <source>
        <dbReference type="ARBA" id="ARBA00022801"/>
    </source>
</evidence>
<dbReference type="AlphaFoldDB" id="A0A6J8CIM2"/>
<evidence type="ECO:0000256" key="5">
    <source>
        <dbReference type="ARBA" id="ARBA00012369"/>
    </source>
</evidence>
<keyword evidence="12" id="KW-0443">Lipid metabolism</keyword>
<dbReference type="PANTHER" id="PTHR16320:SF24">
    <property type="entry name" value="PHOSPHODIESTERASE, PUTATIVE-RELATED"/>
    <property type="match status" value="1"/>
</dbReference>
<dbReference type="Gene3D" id="3.60.10.10">
    <property type="entry name" value="Endonuclease/exonuclease/phosphatase"/>
    <property type="match status" value="2"/>
</dbReference>
<dbReference type="GO" id="GO:0006665">
    <property type="term" value="P:sphingolipid metabolic process"/>
    <property type="evidence" value="ECO:0007669"/>
    <property type="project" value="UniProtKB-KW"/>
</dbReference>
<comment type="pathway">
    <text evidence="2">Lipid metabolism; sphingolipid metabolism.</text>
</comment>
<dbReference type="OrthoDB" id="387657at2759"/>
<evidence type="ECO:0000313" key="18">
    <source>
        <dbReference type="Proteomes" id="UP000507470"/>
    </source>
</evidence>
<dbReference type="EMBL" id="CACVKT020005595">
    <property type="protein sequence ID" value="CAC5395895.1"/>
    <property type="molecule type" value="Genomic_DNA"/>
</dbReference>
<keyword evidence="11 14" id="KW-1133">Transmembrane helix</keyword>
<feature type="domain" description="Endonuclease/exonuclease/phosphatase" evidence="16">
    <location>
        <begin position="6"/>
        <end position="198"/>
    </location>
</feature>
<dbReference type="GO" id="GO:0016020">
    <property type="term" value="C:membrane"/>
    <property type="evidence" value="ECO:0007669"/>
    <property type="project" value="UniProtKB-SubCell"/>
</dbReference>
<dbReference type="PANTHER" id="PTHR16320">
    <property type="entry name" value="SPHINGOMYELINASE FAMILY MEMBER"/>
    <property type="match status" value="1"/>
</dbReference>
<keyword evidence="9" id="KW-0460">Magnesium</keyword>
<feature type="transmembrane region" description="Helical" evidence="14">
    <location>
        <begin position="550"/>
        <end position="572"/>
    </location>
</feature>
<keyword evidence="15" id="KW-0732">Signal</keyword>
<keyword evidence="7" id="KW-0479">Metal-binding</keyword>
<dbReference type="Proteomes" id="UP000507470">
    <property type="component" value="Unassembled WGS sequence"/>
</dbReference>
<keyword evidence="10" id="KW-0746">Sphingolipid metabolism</keyword>
<feature type="domain" description="Endonuclease/exonuclease/phosphatase" evidence="16">
    <location>
        <begin position="230"/>
        <end position="449"/>
    </location>
</feature>
<evidence type="ECO:0000256" key="9">
    <source>
        <dbReference type="ARBA" id="ARBA00022842"/>
    </source>
</evidence>